<comment type="caution">
    <text evidence="2">The sequence shown here is derived from an EMBL/GenBank/DDBJ whole genome shotgun (WGS) entry which is preliminary data.</text>
</comment>
<evidence type="ECO:0000313" key="3">
    <source>
        <dbReference type="Proteomes" id="UP000198211"/>
    </source>
</evidence>
<dbReference type="AlphaFoldDB" id="A0A225WB68"/>
<dbReference type="Proteomes" id="UP000198211">
    <property type="component" value="Unassembled WGS sequence"/>
</dbReference>
<evidence type="ECO:0000313" key="2">
    <source>
        <dbReference type="EMBL" id="OWZ14976.1"/>
    </source>
</evidence>
<reference evidence="3" key="1">
    <citation type="submission" date="2017-03" db="EMBL/GenBank/DDBJ databases">
        <title>Phytopthora megakarya and P. palmivora, two closely related causual agents of cacao black pod achieved similar genome size and gene model numbers by different mechanisms.</title>
        <authorList>
            <person name="Ali S."/>
            <person name="Shao J."/>
            <person name="Larry D.J."/>
            <person name="Kronmiller B."/>
            <person name="Shen D."/>
            <person name="Strem M.D."/>
            <person name="Melnick R.L."/>
            <person name="Guiltinan M.J."/>
            <person name="Tyler B.M."/>
            <person name="Meinhardt L.W."/>
            <person name="Bailey B.A."/>
        </authorList>
    </citation>
    <scope>NUCLEOTIDE SEQUENCE [LARGE SCALE GENOMIC DNA]</scope>
    <source>
        <strain evidence="3">zdho120</strain>
    </source>
</reference>
<keyword evidence="3" id="KW-1185">Reference proteome</keyword>
<name>A0A225WB68_9STRA</name>
<sequence length="224" mass="25044">MRNRNARIILWTDTVVDGVHGVNDREILQEALKPSQLRYESTLTTGRHIKLATACSKCRRHRGAQWCADCKKWHYPNCLPGCNASRNATASSAQQHYLRYTWQPGSDEVTIQAGDGSVMQANTAAAHGGWGIQTVGGLLVLINFTFNAKISPPHVAKSMVYMQECPTKNMSTRKTFSDDGRGRYLHQSQKPPSRHPMTIDEVPMTNTEEWTGALRQILLGSSYE</sequence>
<evidence type="ECO:0000256" key="1">
    <source>
        <dbReference type="SAM" id="MobiDB-lite"/>
    </source>
</evidence>
<gene>
    <name evidence="2" type="ORF">PHMEG_00011459</name>
</gene>
<organism evidence="2 3">
    <name type="scientific">Phytophthora megakarya</name>
    <dbReference type="NCBI Taxonomy" id="4795"/>
    <lineage>
        <taxon>Eukaryota</taxon>
        <taxon>Sar</taxon>
        <taxon>Stramenopiles</taxon>
        <taxon>Oomycota</taxon>
        <taxon>Peronosporomycetes</taxon>
        <taxon>Peronosporales</taxon>
        <taxon>Peronosporaceae</taxon>
        <taxon>Phytophthora</taxon>
    </lineage>
</organism>
<protein>
    <submittedName>
        <fullName evidence="2">Uncharacterized protein</fullName>
    </submittedName>
</protein>
<proteinExistence type="predicted"/>
<accession>A0A225WB68</accession>
<feature type="region of interest" description="Disordered" evidence="1">
    <location>
        <begin position="171"/>
        <end position="197"/>
    </location>
</feature>
<dbReference type="EMBL" id="NBNE01001220">
    <property type="protein sequence ID" value="OWZ14976.1"/>
    <property type="molecule type" value="Genomic_DNA"/>
</dbReference>